<protein>
    <submittedName>
        <fullName evidence="2">Uncharacterized protein</fullName>
    </submittedName>
</protein>
<evidence type="ECO:0000256" key="1">
    <source>
        <dbReference type="SAM" id="MobiDB-lite"/>
    </source>
</evidence>
<gene>
    <name evidence="2" type="ORF">SLS56_010129</name>
</gene>
<proteinExistence type="predicted"/>
<feature type="region of interest" description="Disordered" evidence="1">
    <location>
        <begin position="1"/>
        <end position="44"/>
    </location>
</feature>
<feature type="non-terminal residue" evidence="2">
    <location>
        <position position="76"/>
    </location>
</feature>
<evidence type="ECO:0000313" key="3">
    <source>
        <dbReference type="Proteomes" id="UP001521116"/>
    </source>
</evidence>
<evidence type="ECO:0000313" key="2">
    <source>
        <dbReference type="EMBL" id="KAL1619492.1"/>
    </source>
</evidence>
<keyword evidence="3" id="KW-1185">Reference proteome</keyword>
<dbReference type="EMBL" id="JAJVDC020000188">
    <property type="protein sequence ID" value="KAL1619492.1"/>
    <property type="molecule type" value="Genomic_DNA"/>
</dbReference>
<feature type="compositionally biased region" description="Basic and acidic residues" evidence="1">
    <location>
        <begin position="12"/>
        <end position="22"/>
    </location>
</feature>
<comment type="caution">
    <text evidence="2">The sequence shown here is derived from an EMBL/GenBank/DDBJ whole genome shotgun (WGS) entry which is preliminary data.</text>
</comment>
<dbReference type="Proteomes" id="UP001521116">
    <property type="component" value="Unassembled WGS sequence"/>
</dbReference>
<reference evidence="2 3" key="1">
    <citation type="submission" date="2024-02" db="EMBL/GenBank/DDBJ databases">
        <title>De novo assembly and annotation of 12 fungi associated with fruit tree decline syndrome in Ontario, Canada.</title>
        <authorList>
            <person name="Sulman M."/>
            <person name="Ellouze W."/>
            <person name="Ilyukhin E."/>
        </authorList>
    </citation>
    <scope>NUCLEOTIDE SEQUENCE [LARGE SCALE GENOMIC DNA]</scope>
    <source>
        <strain evidence="2 3">M1-105</strain>
    </source>
</reference>
<sequence length="76" mass="8504">MSGMYPDVTGDDAWRESHRHLNDSSPTRPSSHALPLDSESPTAMNYQNHNTLGFDWLSLDPINIADAQTLVNYVTM</sequence>
<organism evidence="2 3">
    <name type="scientific">Neofusicoccum ribis</name>
    <dbReference type="NCBI Taxonomy" id="45134"/>
    <lineage>
        <taxon>Eukaryota</taxon>
        <taxon>Fungi</taxon>
        <taxon>Dikarya</taxon>
        <taxon>Ascomycota</taxon>
        <taxon>Pezizomycotina</taxon>
        <taxon>Dothideomycetes</taxon>
        <taxon>Dothideomycetes incertae sedis</taxon>
        <taxon>Botryosphaeriales</taxon>
        <taxon>Botryosphaeriaceae</taxon>
        <taxon>Neofusicoccum</taxon>
    </lineage>
</organism>
<name>A0ABR3SFC6_9PEZI</name>
<accession>A0ABR3SFC6</accession>